<evidence type="ECO:0000256" key="5">
    <source>
        <dbReference type="ARBA" id="ARBA00023136"/>
    </source>
</evidence>
<accession>A0A4R2KUC8</accession>
<dbReference type="GO" id="GO:0015031">
    <property type="term" value="P:protein transport"/>
    <property type="evidence" value="ECO:0007669"/>
    <property type="project" value="UniProtKB-KW"/>
</dbReference>
<keyword evidence="10" id="KW-1185">Reference proteome</keyword>
<dbReference type="EMBL" id="SLWV01000006">
    <property type="protein sequence ID" value="TCO77484.1"/>
    <property type="molecule type" value="Genomic_DNA"/>
</dbReference>
<dbReference type="Proteomes" id="UP000294919">
    <property type="component" value="Unassembled WGS sequence"/>
</dbReference>
<keyword evidence="2" id="KW-1003">Cell membrane</keyword>
<dbReference type="InterPro" id="IPR002898">
    <property type="entry name" value="MotA_ExbB_proton_chnl"/>
</dbReference>
<comment type="subcellular location">
    <subcellularLocation>
        <location evidence="1">Cell membrane</location>
        <topology evidence="1">Multi-pass membrane protein</topology>
    </subcellularLocation>
    <subcellularLocation>
        <location evidence="6">Membrane</location>
        <topology evidence="6">Multi-pass membrane protein</topology>
    </subcellularLocation>
</comment>
<evidence type="ECO:0000256" key="2">
    <source>
        <dbReference type="ARBA" id="ARBA00022475"/>
    </source>
</evidence>
<protein>
    <submittedName>
        <fullName evidence="9">Chemotaxis protein MotA</fullName>
    </submittedName>
</protein>
<dbReference type="PANTHER" id="PTHR30433:SF2">
    <property type="entry name" value="MOTILITY PROTEIN A"/>
    <property type="match status" value="1"/>
</dbReference>
<sequence length="272" mass="30869">MKLNFQNKKVKLAIIILLIMLLVHSIVGSISLKAFLNLTALEIIVAGIFLSVIISFSFDTLIGTIKMIKLSFFHKIDYTTMIYKVHELSIKVKREGVLSIQSDIEEEEHTFLRDAMILLNDYKKPEAMRDILEKDIASRRSNLYRAHNVLKMIAHISPSFGLIGTLLGLVGLLSNIHQTDLIMNNMASALVSTLYGSLIANFIAVPLMGRLKEYIDENILQYSIITEGILLISQNDTARNVFDKMNVMLKEDARLVYPRKKIGERNRESDEV</sequence>
<evidence type="ECO:0000256" key="6">
    <source>
        <dbReference type="RuleBase" id="RU004057"/>
    </source>
</evidence>
<evidence type="ECO:0000256" key="3">
    <source>
        <dbReference type="ARBA" id="ARBA00022692"/>
    </source>
</evidence>
<feature type="transmembrane region" description="Helical" evidence="7">
    <location>
        <begin position="149"/>
        <end position="174"/>
    </location>
</feature>
<proteinExistence type="inferred from homology"/>
<organism evidence="9 10">
    <name type="scientific">Marinisporobacter balticus</name>
    <dbReference type="NCBI Taxonomy" id="2018667"/>
    <lineage>
        <taxon>Bacteria</taxon>
        <taxon>Bacillati</taxon>
        <taxon>Bacillota</taxon>
        <taxon>Clostridia</taxon>
        <taxon>Peptostreptococcales</taxon>
        <taxon>Thermotaleaceae</taxon>
        <taxon>Marinisporobacter</taxon>
    </lineage>
</organism>
<keyword evidence="6" id="KW-0813">Transport</keyword>
<evidence type="ECO:0000313" key="9">
    <source>
        <dbReference type="EMBL" id="TCO77484.1"/>
    </source>
</evidence>
<dbReference type="PANTHER" id="PTHR30433">
    <property type="entry name" value="CHEMOTAXIS PROTEIN MOTA"/>
    <property type="match status" value="1"/>
</dbReference>
<evidence type="ECO:0000256" key="4">
    <source>
        <dbReference type="ARBA" id="ARBA00022989"/>
    </source>
</evidence>
<keyword evidence="4 7" id="KW-1133">Transmembrane helix</keyword>
<feature type="transmembrane region" description="Helical" evidence="7">
    <location>
        <begin position="186"/>
        <end position="205"/>
    </location>
</feature>
<reference evidence="9 10" key="1">
    <citation type="submission" date="2019-03" db="EMBL/GenBank/DDBJ databases">
        <title>Genomic Encyclopedia of Type Strains, Phase IV (KMG-IV): sequencing the most valuable type-strain genomes for metagenomic binning, comparative biology and taxonomic classification.</title>
        <authorList>
            <person name="Goeker M."/>
        </authorList>
    </citation>
    <scope>NUCLEOTIDE SEQUENCE [LARGE SCALE GENOMIC DNA]</scope>
    <source>
        <strain evidence="9 10">DSM 102940</strain>
    </source>
</reference>
<evidence type="ECO:0000256" key="7">
    <source>
        <dbReference type="SAM" id="Phobius"/>
    </source>
</evidence>
<dbReference type="GO" id="GO:0006935">
    <property type="term" value="P:chemotaxis"/>
    <property type="evidence" value="ECO:0007669"/>
    <property type="project" value="InterPro"/>
</dbReference>
<feature type="transmembrane region" description="Helical" evidence="7">
    <location>
        <begin position="12"/>
        <end position="31"/>
    </location>
</feature>
<dbReference type="GO" id="GO:0071978">
    <property type="term" value="P:bacterial-type flagellum-dependent swarming motility"/>
    <property type="evidence" value="ECO:0007669"/>
    <property type="project" value="InterPro"/>
</dbReference>
<evidence type="ECO:0000256" key="1">
    <source>
        <dbReference type="ARBA" id="ARBA00004651"/>
    </source>
</evidence>
<name>A0A4R2KUC8_9FIRM</name>
<keyword evidence="3 7" id="KW-0812">Transmembrane</keyword>
<dbReference type="GO" id="GO:0005886">
    <property type="term" value="C:plasma membrane"/>
    <property type="evidence" value="ECO:0007669"/>
    <property type="project" value="UniProtKB-SubCell"/>
</dbReference>
<dbReference type="InterPro" id="IPR047055">
    <property type="entry name" value="MotA-like"/>
</dbReference>
<comment type="similarity">
    <text evidence="6">Belongs to the exbB/tolQ family.</text>
</comment>
<dbReference type="AlphaFoldDB" id="A0A4R2KUC8"/>
<dbReference type="Pfam" id="PF01618">
    <property type="entry name" value="MotA_ExbB"/>
    <property type="match status" value="1"/>
</dbReference>
<comment type="caution">
    <text evidence="9">The sequence shown here is derived from an EMBL/GenBank/DDBJ whole genome shotgun (WGS) entry which is preliminary data.</text>
</comment>
<feature type="domain" description="MotA/TolQ/ExbB proton channel" evidence="8">
    <location>
        <begin position="105"/>
        <end position="222"/>
    </location>
</feature>
<keyword evidence="6" id="KW-0653">Protein transport</keyword>
<keyword evidence="5 7" id="KW-0472">Membrane</keyword>
<evidence type="ECO:0000313" key="10">
    <source>
        <dbReference type="Proteomes" id="UP000294919"/>
    </source>
</evidence>
<feature type="transmembrane region" description="Helical" evidence="7">
    <location>
        <begin position="43"/>
        <end position="65"/>
    </location>
</feature>
<dbReference type="RefSeq" id="WP_165916286.1">
    <property type="nucleotide sequence ID" value="NZ_SLWV01000006.1"/>
</dbReference>
<evidence type="ECO:0000259" key="8">
    <source>
        <dbReference type="Pfam" id="PF01618"/>
    </source>
</evidence>
<gene>
    <name evidence="9" type="ORF">EV214_106131</name>
</gene>